<organism evidence="1 2">
    <name type="scientific">Reticulomyxa filosa</name>
    <dbReference type="NCBI Taxonomy" id="46433"/>
    <lineage>
        <taxon>Eukaryota</taxon>
        <taxon>Sar</taxon>
        <taxon>Rhizaria</taxon>
        <taxon>Retaria</taxon>
        <taxon>Foraminifera</taxon>
        <taxon>Monothalamids</taxon>
        <taxon>Reticulomyxidae</taxon>
        <taxon>Reticulomyxa</taxon>
    </lineage>
</organism>
<dbReference type="AlphaFoldDB" id="X6LUL3"/>
<name>X6LUL3_RETFI</name>
<feature type="non-terminal residue" evidence="1">
    <location>
        <position position="113"/>
    </location>
</feature>
<dbReference type="InterPro" id="IPR036770">
    <property type="entry name" value="Ankyrin_rpt-contain_sf"/>
</dbReference>
<dbReference type="EMBL" id="ASPP01028897">
    <property type="protein sequence ID" value="ETO04822.1"/>
    <property type="molecule type" value="Genomic_DNA"/>
</dbReference>
<proteinExistence type="predicted"/>
<keyword evidence="2" id="KW-1185">Reference proteome</keyword>
<reference evidence="1 2" key="1">
    <citation type="journal article" date="2013" name="Curr. Biol.">
        <title>The Genome of the Foraminiferan Reticulomyxa filosa.</title>
        <authorList>
            <person name="Glockner G."/>
            <person name="Hulsmann N."/>
            <person name="Schleicher M."/>
            <person name="Noegel A.A."/>
            <person name="Eichinger L."/>
            <person name="Gallinger C."/>
            <person name="Pawlowski J."/>
            <person name="Sierra R."/>
            <person name="Euteneuer U."/>
            <person name="Pillet L."/>
            <person name="Moustafa A."/>
            <person name="Platzer M."/>
            <person name="Groth M."/>
            <person name="Szafranski K."/>
            <person name="Schliwa M."/>
        </authorList>
    </citation>
    <scope>NUCLEOTIDE SEQUENCE [LARGE SCALE GENOMIC DNA]</scope>
</reference>
<accession>X6LUL3</accession>
<dbReference type="Proteomes" id="UP000023152">
    <property type="component" value="Unassembled WGS sequence"/>
</dbReference>
<gene>
    <name evidence="1" type="ORF">RFI_32574</name>
</gene>
<dbReference type="Gene3D" id="1.25.40.20">
    <property type="entry name" value="Ankyrin repeat-containing domain"/>
    <property type="match status" value="1"/>
</dbReference>
<evidence type="ECO:0008006" key="3">
    <source>
        <dbReference type="Google" id="ProtNLM"/>
    </source>
</evidence>
<evidence type="ECO:0000313" key="1">
    <source>
        <dbReference type="EMBL" id="ETO04822.1"/>
    </source>
</evidence>
<protein>
    <recommendedName>
        <fullName evidence="3">Ankyrin repeat protein</fullName>
    </recommendedName>
</protein>
<comment type="caution">
    <text evidence="1">The sequence shown here is derived from an EMBL/GenBank/DDBJ whole genome shotgun (WGS) entry which is preliminary data.</text>
</comment>
<sequence length="113" mass="12962">MSSKAFIDELAGEKLTPEQKNKKILVKLVKHLENKEIGNAIDVLKATREEFDINYQFNGNTLLHYVCNSKEPTIYLFLPIILSTAFKEAINLQSLDTMKRTPLMCAQDIQNEF</sequence>
<evidence type="ECO:0000313" key="2">
    <source>
        <dbReference type="Proteomes" id="UP000023152"/>
    </source>
</evidence>